<dbReference type="EMBL" id="JABWDY010029706">
    <property type="protein sequence ID" value="KAF5186188.1"/>
    <property type="molecule type" value="Genomic_DNA"/>
</dbReference>
<evidence type="ECO:0000313" key="3">
    <source>
        <dbReference type="Proteomes" id="UP000554482"/>
    </source>
</evidence>
<feature type="region of interest" description="Disordered" evidence="1">
    <location>
        <begin position="22"/>
        <end position="47"/>
    </location>
</feature>
<evidence type="ECO:0000256" key="1">
    <source>
        <dbReference type="SAM" id="MobiDB-lite"/>
    </source>
</evidence>
<dbReference type="Proteomes" id="UP000554482">
    <property type="component" value="Unassembled WGS sequence"/>
</dbReference>
<sequence>MASDQNGPEPQDQVKQILSKIRKPPSQQQNCDGGTKHSENVGNKYPMLRRRPRLIVVAVDCYNNEGNPD</sequence>
<proteinExistence type="predicted"/>
<gene>
    <name evidence="2" type="ORF">FRX31_024225</name>
</gene>
<feature type="non-terminal residue" evidence="2">
    <location>
        <position position="69"/>
    </location>
</feature>
<protein>
    <submittedName>
        <fullName evidence="2">Sucrose phosphate synthase 3F</fullName>
    </submittedName>
</protein>
<dbReference type="AlphaFoldDB" id="A0A7J6VNQ0"/>
<accession>A0A7J6VNQ0</accession>
<comment type="caution">
    <text evidence="2">The sequence shown here is derived from an EMBL/GenBank/DDBJ whole genome shotgun (WGS) entry which is preliminary data.</text>
</comment>
<name>A0A7J6VNQ0_THATH</name>
<evidence type="ECO:0000313" key="2">
    <source>
        <dbReference type="EMBL" id="KAF5186188.1"/>
    </source>
</evidence>
<keyword evidence="3" id="KW-1185">Reference proteome</keyword>
<organism evidence="2 3">
    <name type="scientific">Thalictrum thalictroides</name>
    <name type="common">Rue-anemone</name>
    <name type="synonym">Anemone thalictroides</name>
    <dbReference type="NCBI Taxonomy" id="46969"/>
    <lineage>
        <taxon>Eukaryota</taxon>
        <taxon>Viridiplantae</taxon>
        <taxon>Streptophyta</taxon>
        <taxon>Embryophyta</taxon>
        <taxon>Tracheophyta</taxon>
        <taxon>Spermatophyta</taxon>
        <taxon>Magnoliopsida</taxon>
        <taxon>Ranunculales</taxon>
        <taxon>Ranunculaceae</taxon>
        <taxon>Thalictroideae</taxon>
        <taxon>Thalictrum</taxon>
    </lineage>
</organism>
<reference evidence="2 3" key="1">
    <citation type="submission" date="2020-06" db="EMBL/GenBank/DDBJ databases">
        <title>Transcriptomic and genomic resources for Thalictrum thalictroides and T. hernandezii: Facilitating candidate gene discovery in an emerging model plant lineage.</title>
        <authorList>
            <person name="Arias T."/>
            <person name="Riano-Pachon D.M."/>
            <person name="Di Stilio V.S."/>
        </authorList>
    </citation>
    <scope>NUCLEOTIDE SEQUENCE [LARGE SCALE GENOMIC DNA]</scope>
    <source>
        <strain evidence="3">cv. WT478/WT964</strain>
        <tissue evidence="2">Leaves</tissue>
    </source>
</reference>